<name>A0A4V6L0R8_9STRE</name>
<dbReference type="RefSeq" id="WP_138068080.1">
    <property type="nucleotide sequence ID" value="NZ_LR594035.1"/>
</dbReference>
<evidence type="ECO:0000313" key="1">
    <source>
        <dbReference type="EMBL" id="VTS15017.1"/>
    </source>
</evidence>
<dbReference type="InterPro" id="IPR046004">
    <property type="entry name" value="DUF5960"/>
</dbReference>
<dbReference type="EMBL" id="LR594035">
    <property type="protein sequence ID" value="VTS15017.1"/>
    <property type="molecule type" value="Genomic_DNA"/>
</dbReference>
<dbReference type="Pfam" id="PF19385">
    <property type="entry name" value="DUF5960"/>
    <property type="match status" value="1"/>
</dbReference>
<proteinExistence type="predicted"/>
<organism evidence="1 2">
    <name type="scientific">Streptococcus pseudoporcinus</name>
    <dbReference type="NCBI Taxonomy" id="361101"/>
    <lineage>
        <taxon>Bacteria</taxon>
        <taxon>Bacillati</taxon>
        <taxon>Bacillota</taxon>
        <taxon>Bacilli</taxon>
        <taxon>Lactobacillales</taxon>
        <taxon>Streptococcaceae</taxon>
        <taxon>Streptococcus</taxon>
    </lineage>
</organism>
<dbReference type="AlphaFoldDB" id="A0A4V6L0R8"/>
<protein>
    <submittedName>
        <fullName evidence="1">Uncharacterized protein</fullName>
    </submittedName>
</protein>
<gene>
    <name evidence="1" type="ORF">NCTC5385_00460</name>
</gene>
<sequence length="93" mass="11270">MNYLKKFDNFPDFDYFSRNYRQFESDFHELSAMKVPLTFFTDDIRATMRATGDTFFILDASNCKEMVKIRFDFELNDDIYSYKGYVRLNGKYE</sequence>
<reference evidence="1 2" key="1">
    <citation type="submission" date="2019-05" db="EMBL/GenBank/DDBJ databases">
        <authorList>
            <consortium name="Pathogen Informatics"/>
        </authorList>
    </citation>
    <scope>NUCLEOTIDE SEQUENCE [LARGE SCALE GENOMIC DNA]</scope>
    <source>
        <strain evidence="1 2">NCTC5385</strain>
    </source>
</reference>
<dbReference type="Proteomes" id="UP000304914">
    <property type="component" value="Chromosome"/>
</dbReference>
<evidence type="ECO:0000313" key="2">
    <source>
        <dbReference type="Proteomes" id="UP000304914"/>
    </source>
</evidence>
<accession>A0A4V6L0R8</accession>